<feature type="domain" description="G-protein coupled receptors family 1 profile" evidence="11">
    <location>
        <begin position="45"/>
        <end position="247"/>
    </location>
</feature>
<dbReference type="GO" id="GO:0005886">
    <property type="term" value="C:plasma membrane"/>
    <property type="evidence" value="ECO:0007669"/>
    <property type="project" value="UniProtKB-SubCell"/>
</dbReference>
<accession>A0A7R8CK94</accession>
<reference evidence="12" key="1">
    <citation type="submission" date="2021-02" db="EMBL/GenBank/DDBJ databases">
        <authorList>
            <person name="Bekaert M."/>
        </authorList>
    </citation>
    <scope>NUCLEOTIDE SEQUENCE</scope>
    <source>
        <strain evidence="12">IoA-00</strain>
    </source>
</reference>
<evidence type="ECO:0000256" key="4">
    <source>
        <dbReference type="ARBA" id="ARBA00022692"/>
    </source>
</evidence>
<evidence type="ECO:0000313" key="12">
    <source>
        <dbReference type="EMBL" id="CAF2847241.1"/>
    </source>
</evidence>
<evidence type="ECO:0000256" key="2">
    <source>
        <dbReference type="ARBA" id="ARBA00010663"/>
    </source>
</evidence>
<evidence type="ECO:0000256" key="1">
    <source>
        <dbReference type="ARBA" id="ARBA00004651"/>
    </source>
</evidence>
<dbReference type="Proteomes" id="UP000675881">
    <property type="component" value="Chromosome 14"/>
</dbReference>
<evidence type="ECO:0000256" key="10">
    <source>
        <dbReference type="RuleBase" id="RU000688"/>
    </source>
</evidence>
<keyword evidence="7" id="KW-0472">Membrane</keyword>
<dbReference type="InterPro" id="IPR001681">
    <property type="entry name" value="Neurokn_rcpt"/>
</dbReference>
<dbReference type="AlphaFoldDB" id="A0A7R8CK94"/>
<evidence type="ECO:0000259" key="11">
    <source>
        <dbReference type="PROSITE" id="PS50262"/>
    </source>
</evidence>
<dbReference type="GO" id="GO:0004995">
    <property type="term" value="F:tachykinin receptor activity"/>
    <property type="evidence" value="ECO:0007669"/>
    <property type="project" value="InterPro"/>
</dbReference>
<dbReference type="PANTHER" id="PTHR46925">
    <property type="entry name" value="G-PROTEIN COUPLED RECEPTOR TKR-1-RELATED"/>
    <property type="match status" value="1"/>
</dbReference>
<dbReference type="InterPro" id="IPR000276">
    <property type="entry name" value="GPCR_Rhodpsn"/>
</dbReference>
<proteinExistence type="inferred from homology"/>
<keyword evidence="13" id="KW-1185">Reference proteome</keyword>
<dbReference type="InterPro" id="IPR017452">
    <property type="entry name" value="GPCR_Rhodpsn_7TM"/>
</dbReference>
<keyword evidence="3" id="KW-1003">Cell membrane</keyword>
<keyword evidence="8 10" id="KW-0675">Receptor</keyword>
<keyword evidence="5" id="KW-1133">Transmembrane helix</keyword>
<dbReference type="EMBL" id="HG994593">
    <property type="protein sequence ID" value="CAF2847241.1"/>
    <property type="molecule type" value="Genomic_DNA"/>
</dbReference>
<keyword evidence="6 10" id="KW-0297">G-protein coupled receptor</keyword>
<dbReference type="Gene3D" id="1.20.1070.10">
    <property type="entry name" value="Rhodopsin 7-helix transmembrane proteins"/>
    <property type="match status" value="1"/>
</dbReference>
<evidence type="ECO:0000256" key="9">
    <source>
        <dbReference type="ARBA" id="ARBA00023224"/>
    </source>
</evidence>
<evidence type="ECO:0000256" key="7">
    <source>
        <dbReference type="ARBA" id="ARBA00023136"/>
    </source>
</evidence>
<dbReference type="PROSITE" id="PS00237">
    <property type="entry name" value="G_PROTEIN_RECEP_F1_1"/>
    <property type="match status" value="1"/>
</dbReference>
<dbReference type="SUPFAM" id="SSF81321">
    <property type="entry name" value="Family A G protein-coupled receptor-like"/>
    <property type="match status" value="1"/>
</dbReference>
<evidence type="ECO:0000256" key="8">
    <source>
        <dbReference type="ARBA" id="ARBA00023170"/>
    </source>
</evidence>
<evidence type="ECO:0000313" key="13">
    <source>
        <dbReference type="Proteomes" id="UP000675881"/>
    </source>
</evidence>
<organism evidence="12 13">
    <name type="scientific">Lepeophtheirus salmonis</name>
    <name type="common">Salmon louse</name>
    <name type="synonym">Caligus salmonis</name>
    <dbReference type="NCBI Taxonomy" id="72036"/>
    <lineage>
        <taxon>Eukaryota</taxon>
        <taxon>Metazoa</taxon>
        <taxon>Ecdysozoa</taxon>
        <taxon>Arthropoda</taxon>
        <taxon>Crustacea</taxon>
        <taxon>Multicrustacea</taxon>
        <taxon>Hexanauplia</taxon>
        <taxon>Copepoda</taxon>
        <taxon>Siphonostomatoida</taxon>
        <taxon>Caligidae</taxon>
        <taxon>Lepeophtheirus</taxon>
    </lineage>
</organism>
<name>A0A7R8CK94_LEPSM</name>
<gene>
    <name evidence="12" type="ORF">LSAA_4707</name>
</gene>
<evidence type="ECO:0000256" key="5">
    <source>
        <dbReference type="ARBA" id="ARBA00022989"/>
    </source>
</evidence>
<protein>
    <submittedName>
        <fullName evidence="12">TACR3</fullName>
    </submittedName>
</protein>
<dbReference type="PANTHER" id="PTHR46925:SF2">
    <property type="entry name" value="G-PROTEIN COUPLED RECEPTOR TKR-1-RELATED"/>
    <property type="match status" value="1"/>
</dbReference>
<comment type="subcellular location">
    <subcellularLocation>
        <location evidence="1">Cell membrane</location>
        <topology evidence="1">Multi-pass membrane protein</topology>
    </subcellularLocation>
</comment>
<keyword evidence="4 10" id="KW-0812">Transmembrane</keyword>
<sequence>MNNSVSLESNSEDEDITKISYGMSPAILHLWNTLFTTILFSSILGNLIVLWIVLAHRRMWSITNYFLVNMSLADLLMTVFNTTFNFVHMRDKDWPFGSLYCSINNFVSNLTVTASVINLCAMTLDRYKAIVYPLKPKNTRCCVLTTILGIWIGSAVFSLPALLFSKNLQRHIFSHNLSGSNIGDGFFYTHMGNVLWRKSDIGESSDQQSRVHASKQKIVKMLFGFLLAGNGQRSCKSNHILLLKCKI</sequence>
<dbReference type="PROSITE" id="PS50262">
    <property type="entry name" value="G_PROTEIN_RECEP_F1_2"/>
    <property type="match status" value="1"/>
</dbReference>
<keyword evidence="9 10" id="KW-0807">Transducer</keyword>
<dbReference type="PRINTS" id="PR00237">
    <property type="entry name" value="GPCRRHODOPSN"/>
</dbReference>
<evidence type="ECO:0000256" key="6">
    <source>
        <dbReference type="ARBA" id="ARBA00023040"/>
    </source>
</evidence>
<evidence type="ECO:0000256" key="3">
    <source>
        <dbReference type="ARBA" id="ARBA00022475"/>
    </source>
</evidence>
<comment type="similarity">
    <text evidence="2 10">Belongs to the G-protein coupled receptor 1 family.</text>
</comment>
<dbReference type="Pfam" id="PF00001">
    <property type="entry name" value="7tm_1"/>
    <property type="match status" value="1"/>
</dbReference>
<dbReference type="OrthoDB" id="5981855at2759"/>